<protein>
    <submittedName>
        <fullName evidence="9">Peptide ABC transporter permease</fullName>
    </submittedName>
</protein>
<dbReference type="Proteomes" id="UP000637628">
    <property type="component" value="Unassembled WGS sequence"/>
</dbReference>
<keyword evidence="5 7" id="KW-1133">Transmembrane helix</keyword>
<evidence type="ECO:0000256" key="5">
    <source>
        <dbReference type="ARBA" id="ARBA00022989"/>
    </source>
</evidence>
<dbReference type="RefSeq" id="WP_203727193.1">
    <property type="nucleotide sequence ID" value="NZ_BAAATX010000017.1"/>
</dbReference>
<evidence type="ECO:0000256" key="1">
    <source>
        <dbReference type="ARBA" id="ARBA00004651"/>
    </source>
</evidence>
<feature type="transmembrane region" description="Helical" evidence="7">
    <location>
        <begin position="151"/>
        <end position="168"/>
    </location>
</feature>
<evidence type="ECO:0000256" key="7">
    <source>
        <dbReference type="RuleBase" id="RU363032"/>
    </source>
</evidence>
<gene>
    <name evidence="9" type="primary">dppC2</name>
    <name evidence="9" type="ORF">Adu01nite_28460</name>
</gene>
<dbReference type="SUPFAM" id="SSF161098">
    <property type="entry name" value="MetI-like"/>
    <property type="match status" value="1"/>
</dbReference>
<dbReference type="InterPro" id="IPR000515">
    <property type="entry name" value="MetI-like"/>
</dbReference>
<sequence>MSDAAVVPRRFGVRARTPAVHNKNLNWVLIGLLGLITLIALTARWLAPDDPIQPVGDFNLPPGSPGHLLGTDLIGRDLLSRTLWGIQASWLSALAVVLVGLLAGGLIGLVAGAAGGWVDNVLMRLTDLFLALPGVLVAIAIVAALGPGLEHTLIGISIVWWPYYARIIRGEVRALAARPHVEAARLAGAGKGRILRRHLLPGAVPTAIVTASLDIGNVVLLLAGLSFIGLGQLAPAPELGADTARALSQLLAQWWVPVVPGLAVMLLSLIANLGGDALRELLDGRR</sequence>
<evidence type="ECO:0000256" key="6">
    <source>
        <dbReference type="ARBA" id="ARBA00023136"/>
    </source>
</evidence>
<dbReference type="Gene3D" id="1.10.3720.10">
    <property type="entry name" value="MetI-like"/>
    <property type="match status" value="1"/>
</dbReference>
<evidence type="ECO:0000313" key="10">
    <source>
        <dbReference type="Proteomes" id="UP000637628"/>
    </source>
</evidence>
<organism evidence="9 10">
    <name type="scientific">Paractinoplanes durhamensis</name>
    <dbReference type="NCBI Taxonomy" id="113563"/>
    <lineage>
        <taxon>Bacteria</taxon>
        <taxon>Bacillati</taxon>
        <taxon>Actinomycetota</taxon>
        <taxon>Actinomycetes</taxon>
        <taxon>Micromonosporales</taxon>
        <taxon>Micromonosporaceae</taxon>
        <taxon>Paractinoplanes</taxon>
    </lineage>
</organism>
<evidence type="ECO:0000313" key="9">
    <source>
        <dbReference type="EMBL" id="GIE01496.1"/>
    </source>
</evidence>
<keyword evidence="6 7" id="KW-0472">Membrane</keyword>
<evidence type="ECO:0000256" key="3">
    <source>
        <dbReference type="ARBA" id="ARBA00022475"/>
    </source>
</evidence>
<evidence type="ECO:0000256" key="4">
    <source>
        <dbReference type="ARBA" id="ARBA00022692"/>
    </source>
</evidence>
<dbReference type="InterPro" id="IPR035906">
    <property type="entry name" value="MetI-like_sf"/>
</dbReference>
<proteinExistence type="inferred from homology"/>
<keyword evidence="10" id="KW-1185">Reference proteome</keyword>
<keyword evidence="2 7" id="KW-0813">Transport</keyword>
<comment type="similarity">
    <text evidence="7">Belongs to the binding-protein-dependent transport system permease family.</text>
</comment>
<feature type="domain" description="ABC transmembrane type-1" evidence="8">
    <location>
        <begin position="86"/>
        <end position="275"/>
    </location>
</feature>
<feature type="transmembrane region" description="Helical" evidence="7">
    <location>
        <begin position="90"/>
        <end position="118"/>
    </location>
</feature>
<feature type="transmembrane region" description="Helical" evidence="7">
    <location>
        <begin position="125"/>
        <end position="145"/>
    </location>
</feature>
<feature type="transmembrane region" description="Helical" evidence="7">
    <location>
        <begin position="254"/>
        <end position="275"/>
    </location>
</feature>
<reference evidence="9 10" key="1">
    <citation type="submission" date="2021-01" db="EMBL/GenBank/DDBJ databases">
        <title>Whole genome shotgun sequence of Actinoplanes durhamensis NBRC 14914.</title>
        <authorList>
            <person name="Komaki H."/>
            <person name="Tamura T."/>
        </authorList>
    </citation>
    <scope>NUCLEOTIDE SEQUENCE [LARGE SCALE GENOMIC DNA]</scope>
    <source>
        <strain evidence="9 10">NBRC 14914</strain>
    </source>
</reference>
<dbReference type="EMBL" id="BOML01000022">
    <property type="protein sequence ID" value="GIE01496.1"/>
    <property type="molecule type" value="Genomic_DNA"/>
</dbReference>
<dbReference type="PROSITE" id="PS50928">
    <property type="entry name" value="ABC_TM1"/>
    <property type="match status" value="1"/>
</dbReference>
<comment type="caution">
    <text evidence="9">The sequence shown here is derived from an EMBL/GenBank/DDBJ whole genome shotgun (WGS) entry which is preliminary data.</text>
</comment>
<dbReference type="CDD" id="cd06261">
    <property type="entry name" value="TM_PBP2"/>
    <property type="match status" value="1"/>
</dbReference>
<evidence type="ECO:0000256" key="2">
    <source>
        <dbReference type="ARBA" id="ARBA00022448"/>
    </source>
</evidence>
<keyword evidence="4 7" id="KW-0812">Transmembrane</keyword>
<feature type="transmembrane region" description="Helical" evidence="7">
    <location>
        <begin position="24"/>
        <end position="47"/>
    </location>
</feature>
<name>A0ABQ3YV80_9ACTN</name>
<evidence type="ECO:0000259" key="8">
    <source>
        <dbReference type="PROSITE" id="PS50928"/>
    </source>
</evidence>
<dbReference type="PANTHER" id="PTHR43386">
    <property type="entry name" value="OLIGOPEPTIDE TRANSPORT SYSTEM PERMEASE PROTEIN APPC"/>
    <property type="match status" value="1"/>
</dbReference>
<keyword evidence="3" id="KW-1003">Cell membrane</keyword>
<feature type="transmembrane region" description="Helical" evidence="7">
    <location>
        <begin position="203"/>
        <end position="234"/>
    </location>
</feature>
<dbReference type="PANTHER" id="PTHR43386:SF1">
    <property type="entry name" value="D,D-DIPEPTIDE TRANSPORT SYSTEM PERMEASE PROTEIN DDPC-RELATED"/>
    <property type="match status" value="1"/>
</dbReference>
<dbReference type="Pfam" id="PF00528">
    <property type="entry name" value="BPD_transp_1"/>
    <property type="match status" value="1"/>
</dbReference>
<accession>A0ABQ3YV80</accession>
<comment type="subcellular location">
    <subcellularLocation>
        <location evidence="1 7">Cell membrane</location>
        <topology evidence="1 7">Multi-pass membrane protein</topology>
    </subcellularLocation>
</comment>
<dbReference type="InterPro" id="IPR050366">
    <property type="entry name" value="BP-dependent_transpt_permease"/>
</dbReference>